<evidence type="ECO:0000313" key="2">
    <source>
        <dbReference type="EMBL" id="KAK7036474.1"/>
    </source>
</evidence>
<dbReference type="PANTHER" id="PTHR35596:SF1">
    <property type="entry name" value="MICROBIAL-TYPE PARG CATALYTIC DOMAIN-CONTAINING PROTEIN"/>
    <property type="match status" value="1"/>
</dbReference>
<gene>
    <name evidence="2" type="ORF">VNI00_011671</name>
</gene>
<reference evidence="2 3" key="1">
    <citation type="submission" date="2024-01" db="EMBL/GenBank/DDBJ databases">
        <title>A draft genome for a cacao thread blight-causing isolate of Paramarasmius palmivorus.</title>
        <authorList>
            <person name="Baruah I.K."/>
            <person name="Bukari Y."/>
            <person name="Amoako-Attah I."/>
            <person name="Meinhardt L.W."/>
            <person name="Bailey B.A."/>
            <person name="Cohen S.P."/>
        </authorList>
    </citation>
    <scope>NUCLEOTIDE SEQUENCE [LARGE SCALE GENOMIC DNA]</scope>
    <source>
        <strain evidence="2 3">GH-12</strain>
    </source>
</reference>
<dbReference type="InterPro" id="IPR012664">
    <property type="entry name" value="CHP02452"/>
</dbReference>
<sequence>MSVSDFFKPKANPRSPRVKIAEQTLEAIEKGSYTLNGNTHPLNIETLERSTRYYAPDSMLSNWRQKPKDSPTKDTTISIIEMTTLEGARYLSQNMTSQPQSSPAPSRNTIGVLNFASAKKPGGGFLTGAQAQEESIARSSTLYPSLMTNIAQTFYSHHLKDKKNFYYTHAMIYSSNVVVFRDDDGNWVEPLSIDVLTSAAVNAGEVRKNAEADPEEKIEKEMKERMARVLYLFEMRGTKNLVLGSFGTGVFQNKVPLIASIWAELLSTRYQHSFDHVAFAIIGRKTFEEFRDTFNSHHSSQTVQS</sequence>
<dbReference type="SUPFAM" id="SSF52949">
    <property type="entry name" value="Macro domain-like"/>
    <property type="match status" value="1"/>
</dbReference>
<dbReference type="EMBL" id="JAYKXP010000051">
    <property type="protein sequence ID" value="KAK7036474.1"/>
    <property type="molecule type" value="Genomic_DNA"/>
</dbReference>
<protein>
    <recommendedName>
        <fullName evidence="1">Microbial-type PARG catalytic domain-containing protein</fullName>
    </recommendedName>
</protein>
<keyword evidence="3" id="KW-1185">Reference proteome</keyword>
<accession>A0AAW0CEN8</accession>
<dbReference type="Pfam" id="PF10021">
    <property type="entry name" value="PARG_cat_microb"/>
    <property type="match status" value="1"/>
</dbReference>
<dbReference type="InterPro" id="IPR043472">
    <property type="entry name" value="Macro_dom-like"/>
</dbReference>
<evidence type="ECO:0000313" key="3">
    <source>
        <dbReference type="Proteomes" id="UP001383192"/>
    </source>
</evidence>
<dbReference type="Gene3D" id="3.40.220.10">
    <property type="entry name" value="Leucine Aminopeptidase, subunit E, domain 1"/>
    <property type="match status" value="1"/>
</dbReference>
<proteinExistence type="predicted"/>
<feature type="domain" description="Microbial-type PARG catalytic" evidence="1">
    <location>
        <begin position="21"/>
        <end position="182"/>
    </location>
</feature>
<dbReference type="PIRSF" id="PIRSF014899">
    <property type="entry name" value="UCP014899"/>
    <property type="match status" value="1"/>
</dbReference>
<evidence type="ECO:0000259" key="1">
    <source>
        <dbReference type="Pfam" id="PF10021"/>
    </source>
</evidence>
<name>A0AAW0CEN8_9AGAR</name>
<dbReference type="NCBIfam" id="TIGR02452">
    <property type="entry name" value="TIGR02452 family protein"/>
    <property type="match status" value="1"/>
</dbReference>
<comment type="caution">
    <text evidence="2">The sequence shown here is derived from an EMBL/GenBank/DDBJ whole genome shotgun (WGS) entry which is preliminary data.</text>
</comment>
<dbReference type="AlphaFoldDB" id="A0AAW0CEN8"/>
<dbReference type="InterPro" id="IPR019261">
    <property type="entry name" value="PARG_cat_microbial"/>
</dbReference>
<dbReference type="Proteomes" id="UP001383192">
    <property type="component" value="Unassembled WGS sequence"/>
</dbReference>
<dbReference type="PANTHER" id="PTHR35596">
    <property type="entry name" value="DUF2263 DOMAIN-CONTAINING PROTEIN"/>
    <property type="match status" value="1"/>
</dbReference>
<organism evidence="2 3">
    <name type="scientific">Paramarasmius palmivorus</name>
    <dbReference type="NCBI Taxonomy" id="297713"/>
    <lineage>
        <taxon>Eukaryota</taxon>
        <taxon>Fungi</taxon>
        <taxon>Dikarya</taxon>
        <taxon>Basidiomycota</taxon>
        <taxon>Agaricomycotina</taxon>
        <taxon>Agaricomycetes</taxon>
        <taxon>Agaricomycetidae</taxon>
        <taxon>Agaricales</taxon>
        <taxon>Marasmiineae</taxon>
        <taxon>Marasmiaceae</taxon>
        <taxon>Paramarasmius</taxon>
    </lineage>
</organism>